<dbReference type="Proteomes" id="UP000095286">
    <property type="component" value="Unplaced"/>
</dbReference>
<evidence type="ECO:0000313" key="2">
    <source>
        <dbReference type="WBParaSite" id="RSKR_0000518200.1"/>
    </source>
</evidence>
<reference evidence="2" key="1">
    <citation type="submission" date="2016-11" db="UniProtKB">
        <authorList>
            <consortium name="WormBaseParasite"/>
        </authorList>
    </citation>
    <scope>IDENTIFICATION</scope>
    <source>
        <strain evidence="2">KR3021</strain>
    </source>
</reference>
<sequence>MVSTIDMALRDMATLQIDNKVDKITLPTKLSMNGILEVDEINKSITVEPYVTARCILAIISKLKLTLPCAPNNLDVTVAEMIQNGSVSSSSKKYGLFHHIITNYEVLTASGKVISAKKTKDGAKGNNNAMFYGIPMSKQSIGSLLSVTIRLIEQSQFVLLTVHPVKLANISEEMLALAETYKHLTFMDTIFCENGKGLLVFGEFARTKPAALTPFTNWNTFTKLISKTEQEEEYYMDYQVYLDRYKDQYSLKHIYSGTAKETLYRFITIDNDYLVPLENYNEIATVLSSWKVTPVYLTLVNVPSLPGIFRQQKGRNLFHVYIKIRQTISKKTFNASLKNCLQMVEERAIELGGICLMSNRMFMNEAAFWKMFDASLYRWIRMKYGSETIVPSLYDQVLVDA</sequence>
<name>A0AC35TX79_9BILA</name>
<accession>A0AC35TX79</accession>
<dbReference type="WBParaSite" id="RSKR_0000518200.1">
    <property type="protein sequence ID" value="RSKR_0000518200.1"/>
    <property type="gene ID" value="RSKR_0000518200"/>
</dbReference>
<organism evidence="1 2">
    <name type="scientific">Rhabditophanes sp. KR3021</name>
    <dbReference type="NCBI Taxonomy" id="114890"/>
    <lineage>
        <taxon>Eukaryota</taxon>
        <taxon>Metazoa</taxon>
        <taxon>Ecdysozoa</taxon>
        <taxon>Nematoda</taxon>
        <taxon>Chromadorea</taxon>
        <taxon>Rhabditida</taxon>
        <taxon>Tylenchina</taxon>
        <taxon>Panagrolaimomorpha</taxon>
        <taxon>Strongyloidoidea</taxon>
        <taxon>Alloionematidae</taxon>
        <taxon>Rhabditophanes</taxon>
    </lineage>
</organism>
<proteinExistence type="predicted"/>
<evidence type="ECO:0000313" key="1">
    <source>
        <dbReference type="Proteomes" id="UP000095286"/>
    </source>
</evidence>
<protein>
    <submittedName>
        <fullName evidence="2">FAD-binding PCMH-type domain-containing protein</fullName>
    </submittedName>
</protein>